<accession>A0A3L7ZVY5</accession>
<dbReference type="EMBL" id="RAYI01000009">
    <property type="protein sequence ID" value="RLT74180.1"/>
    <property type="molecule type" value="Genomic_DNA"/>
</dbReference>
<evidence type="ECO:0000313" key="2">
    <source>
        <dbReference type="Proteomes" id="UP000278164"/>
    </source>
</evidence>
<sequence>MLAGAVACQYARAFTQSLCPKKYRFPLLRAFSFHLLMADIIRSSAFSYPSVSFAPFCIVLRIKALIVLP</sequence>
<dbReference type="Proteomes" id="UP000278164">
    <property type="component" value="Unassembled WGS sequence"/>
</dbReference>
<dbReference type="AlphaFoldDB" id="A0A3L7ZVY5"/>
<protein>
    <submittedName>
        <fullName evidence="1">Uncharacterized protein</fullName>
    </submittedName>
</protein>
<organism evidence="1 2">
    <name type="scientific">Parabacteroides distasonis</name>
    <dbReference type="NCBI Taxonomy" id="823"/>
    <lineage>
        <taxon>Bacteria</taxon>
        <taxon>Pseudomonadati</taxon>
        <taxon>Bacteroidota</taxon>
        <taxon>Bacteroidia</taxon>
        <taxon>Bacteroidales</taxon>
        <taxon>Tannerellaceae</taxon>
        <taxon>Parabacteroides</taxon>
    </lineage>
</organism>
<name>A0A3L7ZVY5_PARDI</name>
<gene>
    <name evidence="1" type="ORF">D7V78_05910</name>
</gene>
<reference evidence="1 2" key="1">
    <citation type="submission" date="2018-09" db="EMBL/GenBank/DDBJ databases">
        <title>Murine metabolic-syndrome-specific gut microbial biobank.</title>
        <authorList>
            <person name="Liu C."/>
        </authorList>
    </citation>
    <scope>NUCLEOTIDE SEQUENCE [LARGE SCALE GENOMIC DNA]</scope>
    <source>
        <strain evidence="1 2">8-P5</strain>
    </source>
</reference>
<proteinExistence type="predicted"/>
<comment type="caution">
    <text evidence="1">The sequence shown here is derived from an EMBL/GenBank/DDBJ whole genome shotgun (WGS) entry which is preliminary data.</text>
</comment>
<evidence type="ECO:0000313" key="1">
    <source>
        <dbReference type="EMBL" id="RLT74180.1"/>
    </source>
</evidence>